<reference evidence="1 2" key="1">
    <citation type="journal article" date="2019" name="Sci. Rep.">
        <title>Orb-weaving spider Araneus ventricosus genome elucidates the spidroin gene catalogue.</title>
        <authorList>
            <person name="Kono N."/>
            <person name="Nakamura H."/>
            <person name="Ohtoshi R."/>
            <person name="Moran D.A.P."/>
            <person name="Shinohara A."/>
            <person name="Yoshida Y."/>
            <person name="Fujiwara M."/>
            <person name="Mori M."/>
            <person name="Tomita M."/>
            <person name="Arakawa K."/>
        </authorList>
    </citation>
    <scope>NUCLEOTIDE SEQUENCE [LARGE SCALE GENOMIC DNA]</scope>
</reference>
<keyword evidence="2" id="KW-1185">Reference proteome</keyword>
<evidence type="ECO:0000313" key="2">
    <source>
        <dbReference type="Proteomes" id="UP000499080"/>
    </source>
</evidence>
<gene>
    <name evidence="1" type="ORF">AVEN_152956_1</name>
</gene>
<dbReference type="AlphaFoldDB" id="A0A4Y2AD12"/>
<dbReference type="Proteomes" id="UP000499080">
    <property type="component" value="Unassembled WGS sequence"/>
</dbReference>
<proteinExistence type="predicted"/>
<protein>
    <submittedName>
        <fullName evidence="1">Uncharacterized protein</fullName>
    </submittedName>
</protein>
<name>A0A4Y2AD12_ARAVE</name>
<comment type="caution">
    <text evidence="1">The sequence shown here is derived from an EMBL/GenBank/DDBJ whole genome shotgun (WGS) entry which is preliminary data.</text>
</comment>
<accession>A0A4Y2AD12</accession>
<organism evidence="1 2">
    <name type="scientific">Araneus ventricosus</name>
    <name type="common">Orbweaver spider</name>
    <name type="synonym">Epeira ventricosa</name>
    <dbReference type="NCBI Taxonomy" id="182803"/>
    <lineage>
        <taxon>Eukaryota</taxon>
        <taxon>Metazoa</taxon>
        <taxon>Ecdysozoa</taxon>
        <taxon>Arthropoda</taxon>
        <taxon>Chelicerata</taxon>
        <taxon>Arachnida</taxon>
        <taxon>Araneae</taxon>
        <taxon>Araneomorphae</taxon>
        <taxon>Entelegynae</taxon>
        <taxon>Araneoidea</taxon>
        <taxon>Araneidae</taxon>
        <taxon>Araneus</taxon>
    </lineage>
</organism>
<evidence type="ECO:0000313" key="1">
    <source>
        <dbReference type="EMBL" id="GBL77743.1"/>
    </source>
</evidence>
<sequence>MVCRGCIISIQGGPPKQPSTEMDSLASEKSSARYCTIAAKFNIPVHFFTEWKWSIYFNFIQFIKNNYRKDNPNYEKYDYRNIKDSIKALQEQFIITPIDKAAGNFAIICKKFYLQILDKELKSSETYKLNKSHIITIKK</sequence>
<dbReference type="EMBL" id="BGPR01000013">
    <property type="protein sequence ID" value="GBL77743.1"/>
    <property type="molecule type" value="Genomic_DNA"/>
</dbReference>